<dbReference type="Proteomes" id="UP000184041">
    <property type="component" value="Unassembled WGS sequence"/>
</dbReference>
<gene>
    <name evidence="2" type="ORF">SAMN05443144_12611</name>
</gene>
<dbReference type="AlphaFoldDB" id="A0A1M5J8I6"/>
<evidence type="ECO:0000259" key="1">
    <source>
        <dbReference type="Pfam" id="PF03625"/>
    </source>
</evidence>
<name>A0A1M5J8I6_9BACT</name>
<evidence type="ECO:0000313" key="3">
    <source>
        <dbReference type="Proteomes" id="UP000184041"/>
    </source>
</evidence>
<dbReference type="InterPro" id="IPR016796">
    <property type="entry name" value="UCP021774"/>
</dbReference>
<dbReference type="SUPFAM" id="SSF103247">
    <property type="entry name" value="TT1751-like"/>
    <property type="match status" value="1"/>
</dbReference>
<dbReference type="STRING" id="1194090.SAMN05443144_12611"/>
<dbReference type="PIRSF" id="PIRSF021774">
    <property type="entry name" value="UCP021774"/>
    <property type="match status" value="1"/>
</dbReference>
<dbReference type="InterPro" id="IPR035923">
    <property type="entry name" value="TT1751-like_sf"/>
</dbReference>
<dbReference type="Pfam" id="PF03625">
    <property type="entry name" value="DUF302"/>
    <property type="match status" value="1"/>
</dbReference>
<evidence type="ECO:0000313" key="2">
    <source>
        <dbReference type="EMBL" id="SHG36655.1"/>
    </source>
</evidence>
<feature type="domain" description="DUF302" evidence="1">
    <location>
        <begin position="47"/>
        <end position="110"/>
    </location>
</feature>
<dbReference type="PANTHER" id="PTHR38342">
    <property type="entry name" value="SLR5037 PROTEIN"/>
    <property type="match status" value="1"/>
</dbReference>
<proteinExistence type="predicted"/>
<accession>A0A1M5J8I6</accession>
<reference evidence="2 3" key="1">
    <citation type="submission" date="2016-11" db="EMBL/GenBank/DDBJ databases">
        <authorList>
            <person name="Jaros S."/>
            <person name="Januszkiewicz K."/>
            <person name="Wedrychowicz H."/>
        </authorList>
    </citation>
    <scope>NUCLEOTIDE SEQUENCE [LARGE SCALE GENOMIC DNA]</scope>
    <source>
        <strain evidence="2 3">DSM 21986</strain>
    </source>
</reference>
<dbReference type="InterPro" id="IPR005180">
    <property type="entry name" value="DUF302"/>
</dbReference>
<dbReference type="PANTHER" id="PTHR38342:SF1">
    <property type="entry name" value="SLR5037 PROTEIN"/>
    <property type="match status" value="1"/>
</dbReference>
<protein>
    <submittedName>
        <fullName evidence="2">Uncharacterized conserved protein, DUF302 family</fullName>
    </submittedName>
</protein>
<dbReference type="Gene3D" id="3.30.310.70">
    <property type="entry name" value="TT1751-like domain"/>
    <property type="match status" value="1"/>
</dbReference>
<dbReference type="CDD" id="cd14797">
    <property type="entry name" value="DUF302"/>
    <property type="match status" value="1"/>
</dbReference>
<keyword evidence="3" id="KW-1185">Reference proteome</keyword>
<dbReference type="EMBL" id="FQUS01000026">
    <property type="protein sequence ID" value="SHG36655.1"/>
    <property type="molecule type" value="Genomic_DNA"/>
</dbReference>
<organism evidence="2 3">
    <name type="scientific">Fodinibius roseus</name>
    <dbReference type="NCBI Taxonomy" id="1194090"/>
    <lineage>
        <taxon>Bacteria</taxon>
        <taxon>Pseudomonadati</taxon>
        <taxon>Balneolota</taxon>
        <taxon>Balneolia</taxon>
        <taxon>Balneolales</taxon>
        <taxon>Balneolaceae</taxon>
        <taxon>Fodinibius</taxon>
    </lineage>
</organism>
<sequence length="140" mass="15618">MGLAKNTERAHIMKYFTSKTTDRSYEQAIADVTELLKEEGFGVLTEIDVKETLKKKLDVDFKKYKILGACNPNFAHQALQAEDKIGVMLPCNVIVEEHEDGTVEVSAVDPVASMQAVDNDKLQPIAEQVRANLKKVINKL</sequence>